<evidence type="ECO:0000313" key="8">
    <source>
        <dbReference type="EMBL" id="VEP18586.1"/>
    </source>
</evidence>
<dbReference type="InterPro" id="IPR003660">
    <property type="entry name" value="HAMP_dom"/>
</dbReference>
<dbReference type="Gene3D" id="6.10.340.10">
    <property type="match status" value="1"/>
</dbReference>
<evidence type="ECO:0000256" key="4">
    <source>
        <dbReference type="SAM" id="Coils"/>
    </source>
</evidence>
<dbReference type="Gene3D" id="1.10.287.950">
    <property type="entry name" value="Methyl-accepting chemotaxis protein"/>
    <property type="match status" value="1"/>
</dbReference>
<keyword evidence="5" id="KW-0472">Membrane</keyword>
<dbReference type="GO" id="GO:0006935">
    <property type="term" value="P:chemotaxis"/>
    <property type="evidence" value="ECO:0007669"/>
    <property type="project" value="UniProtKB-ARBA"/>
</dbReference>
<dbReference type="SUPFAM" id="SSF58104">
    <property type="entry name" value="Methyl-accepting chemotaxis protein (MCP) signaling domain"/>
    <property type="match status" value="1"/>
</dbReference>
<sequence length="822" mass="89697">METPLDENIETIKENKDETTPIVASQKNYVSLRKQLLYSLIYALGIPLAVATFWGYSFLEKNTKVTIDRRLSKKALLAKDILSLSLEQAATIPLSMTSNPAVLEAIKEGNKKVVAENMTALSVPLLESNFSTTKLLQPNAALNNYLQITAKNSNFSEIFITESLGLNVAYSQQPSDFAQQDEAWWQKAKNSSRYISDPDFDASSNAYGISLIQPIKDPKTQQFLGVIKAVLPISYLKEITTYYLKDTDFFDSQQVQVIDTQAKKAITTIGGAEAIENTAIIGGDAIARITDILQSVSQKPQFTPEEILSQIPPDIKLRKVTINNLIAEQVQSSPENNPLTLSFNYQDKKYTLTPIPNTSFIVAASIDRSEVQSAANQLLIRFLILILSVFVITTVVILILSRKITNPLRELAVKAQEAASGNLEVRADLIGTTETITLAHSFNNLVEKVEQSIEKQARILHNAEITRREAVAVAEEQQEKNARIQQELLDLLGDVEGASTGDLTVRSRISDGEIGIVADFFNSIIESLREIVAQVKVASEQVNVSVGENQETISQLATEASQQANQITQTVTSVEQITQSIQEVAHNAQEAAKVAHIASNKAELGGESMELTVNSIKQLRGTIDQTADKVKSLGEASQDISRVISLINQIAMQTNLLSINASIEAARAGEEGKGFAVVAEEVGELATQSSEATKEVGSIIAKIQTEIYQVVEAMEIGLSQAEEGTQLVENTKDSLLQIMEVSYQIDHLVQSISKTTVSQAETSQNVTQLMEQIAQVSEQTSQVSQSASNSLESTVAIAKDLQSSVGAFKVERTAETTDISNT</sequence>
<dbReference type="CDD" id="cd11386">
    <property type="entry name" value="MCP_signal"/>
    <property type="match status" value="1"/>
</dbReference>
<dbReference type="SMART" id="SM00304">
    <property type="entry name" value="HAMP"/>
    <property type="match status" value="2"/>
</dbReference>
<dbReference type="PANTHER" id="PTHR32089:SF114">
    <property type="entry name" value="METHYL-ACCEPTING CHEMOTAXIS PROTEIN MCPB"/>
    <property type="match status" value="1"/>
</dbReference>
<evidence type="ECO:0000256" key="3">
    <source>
        <dbReference type="PROSITE-ProRule" id="PRU00284"/>
    </source>
</evidence>
<gene>
    <name evidence="8" type="ORF">H1P_820013</name>
</gene>
<feature type="domain" description="HAMP" evidence="7">
    <location>
        <begin position="402"/>
        <end position="454"/>
    </location>
</feature>
<evidence type="ECO:0000313" key="9">
    <source>
        <dbReference type="Proteomes" id="UP000320055"/>
    </source>
</evidence>
<dbReference type="RefSeq" id="WP_144867959.1">
    <property type="nucleotide sequence ID" value="NZ_LR213840.1"/>
</dbReference>
<evidence type="ECO:0000259" key="7">
    <source>
        <dbReference type="PROSITE" id="PS50885"/>
    </source>
</evidence>
<dbReference type="Proteomes" id="UP000320055">
    <property type="component" value="Unassembled WGS sequence"/>
</dbReference>
<dbReference type="CDD" id="cd06225">
    <property type="entry name" value="HAMP"/>
    <property type="match status" value="1"/>
</dbReference>
<reference evidence="8 9" key="1">
    <citation type="submission" date="2019-01" db="EMBL/GenBank/DDBJ databases">
        <authorList>
            <person name="Brito A."/>
        </authorList>
    </citation>
    <scope>NUCLEOTIDE SEQUENCE [LARGE SCALE GENOMIC DNA]</scope>
    <source>
        <strain evidence="8">1</strain>
    </source>
</reference>
<dbReference type="FunFam" id="1.10.287.950:FF:000001">
    <property type="entry name" value="Methyl-accepting chemotaxis sensory transducer"/>
    <property type="match status" value="1"/>
</dbReference>
<keyword evidence="9" id="KW-1185">Reference proteome</keyword>
<dbReference type="AlphaFoldDB" id="A0A563W4J9"/>
<dbReference type="PROSITE" id="PS50885">
    <property type="entry name" value="HAMP"/>
    <property type="match status" value="2"/>
</dbReference>
<keyword evidence="1 3" id="KW-0807">Transducer</keyword>
<feature type="transmembrane region" description="Helical" evidence="5">
    <location>
        <begin position="36"/>
        <end position="56"/>
    </location>
</feature>
<name>A0A563W4J9_9CYAN</name>
<keyword evidence="4" id="KW-0175">Coiled coil</keyword>
<keyword evidence="5" id="KW-1133">Transmembrane helix</keyword>
<dbReference type="GO" id="GO:0007165">
    <property type="term" value="P:signal transduction"/>
    <property type="evidence" value="ECO:0007669"/>
    <property type="project" value="UniProtKB-KW"/>
</dbReference>
<dbReference type="Gene3D" id="3.30.450.20">
    <property type="entry name" value="PAS domain"/>
    <property type="match status" value="1"/>
</dbReference>
<feature type="transmembrane region" description="Helical" evidence="5">
    <location>
        <begin position="378"/>
        <end position="400"/>
    </location>
</feature>
<dbReference type="InterPro" id="IPR004089">
    <property type="entry name" value="MCPsignal_dom"/>
</dbReference>
<comment type="similarity">
    <text evidence="2">Belongs to the methyl-accepting chemotaxis (MCP) protein family.</text>
</comment>
<dbReference type="SUPFAM" id="SSF158472">
    <property type="entry name" value="HAMP domain-like"/>
    <property type="match status" value="1"/>
</dbReference>
<dbReference type="PANTHER" id="PTHR32089">
    <property type="entry name" value="METHYL-ACCEPTING CHEMOTAXIS PROTEIN MCPB"/>
    <property type="match status" value="1"/>
</dbReference>
<feature type="coiled-coil region" evidence="4">
    <location>
        <begin position="460"/>
        <end position="494"/>
    </location>
</feature>
<feature type="domain" description="Methyl-accepting transducer" evidence="6">
    <location>
        <begin position="538"/>
        <end position="774"/>
    </location>
</feature>
<evidence type="ECO:0000256" key="2">
    <source>
        <dbReference type="ARBA" id="ARBA00029447"/>
    </source>
</evidence>
<dbReference type="SMART" id="SM00283">
    <property type="entry name" value="MA"/>
    <property type="match status" value="1"/>
</dbReference>
<evidence type="ECO:0000256" key="1">
    <source>
        <dbReference type="ARBA" id="ARBA00023224"/>
    </source>
</evidence>
<dbReference type="CDD" id="cd18773">
    <property type="entry name" value="PDC1_HK_sensor"/>
    <property type="match status" value="1"/>
</dbReference>
<organism evidence="8 9">
    <name type="scientific">Hyella patelloides LEGE 07179</name>
    <dbReference type="NCBI Taxonomy" id="945734"/>
    <lineage>
        <taxon>Bacteria</taxon>
        <taxon>Bacillati</taxon>
        <taxon>Cyanobacteriota</taxon>
        <taxon>Cyanophyceae</taxon>
        <taxon>Pleurocapsales</taxon>
        <taxon>Hyellaceae</taxon>
        <taxon>Hyella</taxon>
    </lineage>
</organism>
<protein>
    <submittedName>
        <fullName evidence="8">Methyl-accepting chemotaxis sensory transducer</fullName>
    </submittedName>
</protein>
<dbReference type="GO" id="GO:0016020">
    <property type="term" value="C:membrane"/>
    <property type="evidence" value="ECO:0007669"/>
    <property type="project" value="InterPro"/>
</dbReference>
<dbReference type="OrthoDB" id="419276at2"/>
<evidence type="ECO:0000256" key="5">
    <source>
        <dbReference type="SAM" id="Phobius"/>
    </source>
</evidence>
<dbReference type="PROSITE" id="PS50111">
    <property type="entry name" value="CHEMOTAXIS_TRANSDUC_2"/>
    <property type="match status" value="1"/>
</dbReference>
<dbReference type="EMBL" id="CAACVJ010000690">
    <property type="protein sequence ID" value="VEP18586.1"/>
    <property type="molecule type" value="Genomic_DNA"/>
</dbReference>
<accession>A0A563W4J9</accession>
<proteinExistence type="inferred from homology"/>
<keyword evidence="5" id="KW-0812">Transmembrane</keyword>
<dbReference type="Pfam" id="PF00672">
    <property type="entry name" value="HAMP"/>
    <property type="match status" value="1"/>
</dbReference>
<feature type="domain" description="HAMP" evidence="7">
    <location>
        <begin position="482"/>
        <end position="533"/>
    </location>
</feature>
<evidence type="ECO:0000259" key="6">
    <source>
        <dbReference type="PROSITE" id="PS50111"/>
    </source>
</evidence>
<dbReference type="Pfam" id="PF00015">
    <property type="entry name" value="MCPsignal"/>
    <property type="match status" value="1"/>
</dbReference>